<name>A0A4S1DV95_9FLAO</name>
<evidence type="ECO:0008006" key="4">
    <source>
        <dbReference type="Google" id="ProtNLM"/>
    </source>
</evidence>
<sequence>MKKSIICLSILSLFTIHLSSAQEFNTGTNVINAGIGIGSSLSVYSGASESIGYGIFYERGIWDVPGPGVVSLGGYLGYKSFKYDSSSYKLNYTIIGVRGAYHYNGFKIDNLDLYAGVMVSYNIVSDSYSGNSFNSYNSAAGVSGFAGARWYFTENIAVFVEAGYGVSILNTGVSFRF</sequence>
<gene>
    <name evidence="2" type="ORF">EM932_14055</name>
</gene>
<organism evidence="2 3">
    <name type="scientific">Flavivirga rizhaonensis</name>
    <dbReference type="NCBI Taxonomy" id="2559571"/>
    <lineage>
        <taxon>Bacteria</taxon>
        <taxon>Pseudomonadati</taxon>
        <taxon>Bacteroidota</taxon>
        <taxon>Flavobacteriia</taxon>
        <taxon>Flavobacteriales</taxon>
        <taxon>Flavobacteriaceae</taxon>
        <taxon>Flavivirga</taxon>
    </lineage>
</organism>
<dbReference type="OrthoDB" id="658990at2"/>
<evidence type="ECO:0000313" key="2">
    <source>
        <dbReference type="EMBL" id="TGV01793.1"/>
    </source>
</evidence>
<proteinExistence type="predicted"/>
<dbReference type="SUPFAM" id="SSF56925">
    <property type="entry name" value="OMPA-like"/>
    <property type="match status" value="1"/>
</dbReference>
<keyword evidence="1" id="KW-0732">Signal</keyword>
<keyword evidence="3" id="KW-1185">Reference proteome</keyword>
<dbReference type="EMBL" id="SRSO01000020">
    <property type="protein sequence ID" value="TGV01793.1"/>
    <property type="molecule type" value="Genomic_DNA"/>
</dbReference>
<protein>
    <recommendedName>
        <fullName evidence="4">Outer membrane protein beta-barrel domain-containing protein</fullName>
    </recommendedName>
</protein>
<evidence type="ECO:0000256" key="1">
    <source>
        <dbReference type="SAM" id="SignalP"/>
    </source>
</evidence>
<dbReference type="Proteomes" id="UP000307602">
    <property type="component" value="Unassembled WGS sequence"/>
</dbReference>
<feature type="chain" id="PRO_5020500268" description="Outer membrane protein beta-barrel domain-containing protein" evidence="1">
    <location>
        <begin position="22"/>
        <end position="177"/>
    </location>
</feature>
<comment type="caution">
    <text evidence="2">The sequence shown here is derived from an EMBL/GenBank/DDBJ whole genome shotgun (WGS) entry which is preliminary data.</text>
</comment>
<dbReference type="InterPro" id="IPR011250">
    <property type="entry name" value="OMP/PagP_B-barrel"/>
</dbReference>
<dbReference type="AlphaFoldDB" id="A0A4S1DV95"/>
<feature type="signal peptide" evidence="1">
    <location>
        <begin position="1"/>
        <end position="21"/>
    </location>
</feature>
<dbReference type="RefSeq" id="WP_135877827.1">
    <property type="nucleotide sequence ID" value="NZ_SRSO01000020.1"/>
</dbReference>
<reference evidence="2 3" key="1">
    <citation type="submission" date="2019-04" db="EMBL/GenBank/DDBJ databases">
        <authorList>
            <person name="Liu A."/>
        </authorList>
    </citation>
    <scope>NUCLEOTIDE SEQUENCE [LARGE SCALE GENOMIC DNA]</scope>
    <source>
        <strain evidence="2 3">RZ03</strain>
    </source>
</reference>
<evidence type="ECO:0000313" key="3">
    <source>
        <dbReference type="Proteomes" id="UP000307602"/>
    </source>
</evidence>
<accession>A0A4S1DV95</accession>